<keyword evidence="3" id="KW-1185">Reference proteome</keyword>
<feature type="region of interest" description="Disordered" evidence="1">
    <location>
        <begin position="126"/>
        <end position="156"/>
    </location>
</feature>
<proteinExistence type="predicted"/>
<evidence type="ECO:0000313" key="2">
    <source>
        <dbReference type="EMBL" id="MBP2017378.1"/>
    </source>
</evidence>
<dbReference type="RefSeq" id="WP_209465523.1">
    <property type="nucleotide sequence ID" value="NZ_JAGGLG010000004.1"/>
</dbReference>
<dbReference type="EMBL" id="JAGGLG010000004">
    <property type="protein sequence ID" value="MBP2017378.1"/>
    <property type="molecule type" value="Genomic_DNA"/>
</dbReference>
<sequence>MHPELAALYQEDQRDRMNLPADPQGLQAMAERDRRRRARAAALVAEGALTTAQDYFHAAMLLQHGDGPDDFRRAHELALRAVELGHPEQKRARWLAAASLDLADRPGEAPEVRHAVLQGQPGLAAAALRPGDHGRGAGGVGRAAAGGDPAPGGGGA</sequence>
<reference evidence="2 3" key="1">
    <citation type="submission" date="2021-03" db="EMBL/GenBank/DDBJ databases">
        <title>Genomic Encyclopedia of Type Strains, Phase IV (KMG-IV): sequencing the most valuable type-strain genomes for metagenomic binning, comparative biology and taxonomic classification.</title>
        <authorList>
            <person name="Goeker M."/>
        </authorList>
    </citation>
    <scope>NUCLEOTIDE SEQUENCE [LARGE SCALE GENOMIC DNA]</scope>
    <source>
        <strain evidence="2 3">DSM 27138</strain>
    </source>
</reference>
<comment type="caution">
    <text evidence="2">The sequence shown here is derived from an EMBL/GenBank/DDBJ whole genome shotgun (WGS) entry which is preliminary data.</text>
</comment>
<protein>
    <submittedName>
        <fullName evidence="2">Uncharacterized protein</fullName>
    </submittedName>
</protein>
<evidence type="ECO:0000256" key="1">
    <source>
        <dbReference type="SAM" id="MobiDB-lite"/>
    </source>
</evidence>
<organism evidence="2 3">
    <name type="scientific">Symbiobacterium terraclitae</name>
    <dbReference type="NCBI Taxonomy" id="557451"/>
    <lineage>
        <taxon>Bacteria</taxon>
        <taxon>Bacillati</taxon>
        <taxon>Bacillota</taxon>
        <taxon>Clostridia</taxon>
        <taxon>Eubacteriales</taxon>
        <taxon>Symbiobacteriaceae</taxon>
        <taxon>Symbiobacterium</taxon>
    </lineage>
</organism>
<accession>A0ABS4JPC3</accession>
<name>A0ABS4JPC3_9FIRM</name>
<evidence type="ECO:0000313" key="3">
    <source>
        <dbReference type="Proteomes" id="UP001519289"/>
    </source>
</evidence>
<dbReference type="Proteomes" id="UP001519289">
    <property type="component" value="Unassembled WGS sequence"/>
</dbReference>
<gene>
    <name evidence="2" type="ORF">J2Z79_000761</name>
</gene>